<feature type="non-terminal residue" evidence="19">
    <location>
        <position position="381"/>
    </location>
</feature>
<evidence type="ECO:0000256" key="3">
    <source>
        <dbReference type="ARBA" id="ARBA00022723"/>
    </source>
</evidence>
<dbReference type="InterPro" id="IPR041102">
    <property type="entry name" value="UvrA_inter"/>
</dbReference>
<keyword evidence="5" id="KW-0547">Nucleotide-binding</keyword>
<evidence type="ECO:0000256" key="10">
    <source>
        <dbReference type="ARBA" id="ARBA00022840"/>
    </source>
</evidence>
<dbReference type="InterPro" id="IPR041552">
    <property type="entry name" value="UvrA_DNA-bd"/>
</dbReference>
<dbReference type="Proteomes" id="UP000187158">
    <property type="component" value="Unassembled WGS sequence"/>
</dbReference>
<evidence type="ECO:0000259" key="18">
    <source>
        <dbReference type="Pfam" id="PF17760"/>
    </source>
</evidence>
<proteinExistence type="inferred from homology"/>
<keyword evidence="11" id="KW-0267">Excision nuclease</keyword>
<evidence type="ECO:0000256" key="4">
    <source>
        <dbReference type="ARBA" id="ARBA00022737"/>
    </source>
</evidence>
<evidence type="ECO:0000256" key="1">
    <source>
        <dbReference type="ARBA" id="ARBA00004496"/>
    </source>
</evidence>
<dbReference type="SUPFAM" id="SSF52540">
    <property type="entry name" value="P-loop containing nucleoside triphosphate hydrolases"/>
    <property type="match status" value="1"/>
</dbReference>
<comment type="caution">
    <text evidence="19">The sequence shown here is derived from an EMBL/GenBank/DDBJ whole genome shotgun (WGS) entry which is preliminary data.</text>
</comment>
<gene>
    <name evidence="19" type="ORF">BSO21_29515</name>
</gene>
<keyword evidence="6" id="KW-0227">DNA damage</keyword>
<feature type="domain" description="UvrA interaction" evidence="18">
    <location>
        <begin position="132"/>
        <end position="238"/>
    </location>
</feature>
<keyword evidence="12" id="KW-0238">DNA-binding</keyword>
<dbReference type="Gene3D" id="1.10.8.280">
    <property type="entry name" value="ABC transporter ATPase domain-like"/>
    <property type="match status" value="1"/>
</dbReference>
<name>A0ABX3GEL3_9BACL</name>
<dbReference type="EMBL" id="MPVP01000370">
    <property type="protein sequence ID" value="OMD09238.1"/>
    <property type="molecule type" value="Genomic_DNA"/>
</dbReference>
<evidence type="ECO:0000256" key="13">
    <source>
        <dbReference type="ARBA" id="ARBA00023204"/>
    </source>
</evidence>
<keyword evidence="10" id="KW-0067">ATP-binding</keyword>
<feature type="domain" description="UvrA DNA-binding" evidence="17">
    <location>
        <begin position="289"/>
        <end position="381"/>
    </location>
</feature>
<dbReference type="PANTHER" id="PTHR43152:SF3">
    <property type="entry name" value="UVRABC SYSTEM PROTEIN A"/>
    <property type="match status" value="1"/>
</dbReference>
<evidence type="ECO:0000256" key="5">
    <source>
        <dbReference type="ARBA" id="ARBA00022741"/>
    </source>
</evidence>
<evidence type="ECO:0000256" key="14">
    <source>
        <dbReference type="ARBA" id="ARBA00038000"/>
    </source>
</evidence>
<keyword evidence="2" id="KW-0963">Cytoplasm</keyword>
<evidence type="ECO:0000259" key="17">
    <source>
        <dbReference type="Pfam" id="PF17755"/>
    </source>
</evidence>
<keyword evidence="7" id="KW-0228">DNA excision</keyword>
<evidence type="ECO:0000256" key="9">
    <source>
        <dbReference type="ARBA" id="ARBA00022833"/>
    </source>
</evidence>
<accession>A0ABX3GEL3</accession>
<evidence type="ECO:0000256" key="12">
    <source>
        <dbReference type="ARBA" id="ARBA00023125"/>
    </source>
</evidence>
<dbReference type="PANTHER" id="PTHR43152">
    <property type="entry name" value="UVRABC SYSTEM PROTEIN A"/>
    <property type="match status" value="1"/>
</dbReference>
<reference evidence="19 20" key="1">
    <citation type="submission" date="2016-11" db="EMBL/GenBank/DDBJ databases">
        <title>Paenibacillus species isolates.</title>
        <authorList>
            <person name="Beno S.M."/>
        </authorList>
    </citation>
    <scope>NUCLEOTIDE SEQUENCE [LARGE SCALE GENOMIC DNA]</scope>
    <source>
        <strain evidence="19 20">FSL H7-0433</strain>
    </source>
</reference>
<evidence type="ECO:0000256" key="6">
    <source>
        <dbReference type="ARBA" id="ARBA00022763"/>
    </source>
</evidence>
<dbReference type="Pfam" id="PF17755">
    <property type="entry name" value="UvrA_DNA-bind"/>
    <property type="match status" value="1"/>
</dbReference>
<dbReference type="Pfam" id="PF17760">
    <property type="entry name" value="UvrA_inter"/>
    <property type="match status" value="1"/>
</dbReference>
<keyword evidence="9" id="KW-0862">Zinc</keyword>
<evidence type="ECO:0000313" key="20">
    <source>
        <dbReference type="Proteomes" id="UP000187158"/>
    </source>
</evidence>
<dbReference type="Gene3D" id="3.30.190.20">
    <property type="match status" value="1"/>
</dbReference>
<keyword evidence="8" id="KW-0863">Zinc-finger</keyword>
<sequence>MANENIVIKGARAHNLKNIDVTIPRDRFVVLTGLSGSGKSSLAFDTIYAEGQRRYVESLSAYARQFLGQMEKPDVDSIDGLSPAISIDQKTTSRNPRSTVGTVTEIYDYLRLLFARIGHPHCPEHGIEITSQTVEQMVDRIMQYPEKTRLQILAPIISGRKGEHKGLFTDISKQGFVRVRVDGELRDLSEDIELEKNKKHTIEVVVDRIVVKDDVETRLTDSLETALKLSGGKILVDIIGQEELLFSSNFACPICGFSIEELAPRMFSFNSPFGACTECDGLGMKMVVDPDLLIPDAEKSIEEGAFLAWTGSTSNYYPQFLKSVCEHFKIPQNVPVSSLTPDHMNKLLNGTGSEKVRFRYENDFGQKKDAMVAFEGIIPNL</sequence>
<evidence type="ECO:0000313" key="19">
    <source>
        <dbReference type="EMBL" id="OMD09238.1"/>
    </source>
</evidence>
<protein>
    <recommendedName>
        <fullName evidence="15">UvrABC system protein A</fullName>
    </recommendedName>
    <alternativeName>
        <fullName evidence="16">Excinuclease ABC subunit A</fullName>
    </alternativeName>
</protein>
<evidence type="ECO:0000256" key="11">
    <source>
        <dbReference type="ARBA" id="ARBA00022881"/>
    </source>
</evidence>
<comment type="similarity">
    <text evidence="14">Belongs to the ABC transporter superfamily. UvrA family.</text>
</comment>
<evidence type="ECO:0000256" key="15">
    <source>
        <dbReference type="ARBA" id="ARBA00039316"/>
    </source>
</evidence>
<comment type="subcellular location">
    <subcellularLocation>
        <location evidence="1">Cytoplasm</location>
    </subcellularLocation>
</comment>
<keyword evidence="4" id="KW-0677">Repeat</keyword>
<evidence type="ECO:0000256" key="8">
    <source>
        <dbReference type="ARBA" id="ARBA00022771"/>
    </source>
</evidence>
<dbReference type="Gene3D" id="3.40.50.300">
    <property type="entry name" value="P-loop containing nucleotide triphosphate hydrolases"/>
    <property type="match status" value="1"/>
</dbReference>
<keyword evidence="20" id="KW-1185">Reference proteome</keyword>
<evidence type="ECO:0000256" key="2">
    <source>
        <dbReference type="ARBA" id="ARBA00022490"/>
    </source>
</evidence>
<organism evidence="19 20">
    <name type="scientific">Paenibacillus odorifer</name>
    <dbReference type="NCBI Taxonomy" id="189426"/>
    <lineage>
        <taxon>Bacteria</taxon>
        <taxon>Bacillati</taxon>
        <taxon>Bacillota</taxon>
        <taxon>Bacilli</taxon>
        <taxon>Bacillales</taxon>
        <taxon>Paenibacillaceae</taxon>
        <taxon>Paenibacillus</taxon>
    </lineage>
</organism>
<evidence type="ECO:0000256" key="16">
    <source>
        <dbReference type="ARBA" id="ARBA00042156"/>
    </source>
</evidence>
<keyword evidence="3" id="KW-0479">Metal-binding</keyword>
<dbReference type="InterPro" id="IPR027417">
    <property type="entry name" value="P-loop_NTPase"/>
</dbReference>
<evidence type="ECO:0000256" key="7">
    <source>
        <dbReference type="ARBA" id="ARBA00022769"/>
    </source>
</evidence>
<dbReference type="CDD" id="cd03270">
    <property type="entry name" value="ABC_UvrA_I"/>
    <property type="match status" value="1"/>
</dbReference>
<keyword evidence="13" id="KW-0234">DNA repair</keyword>